<dbReference type="SUPFAM" id="SSF51905">
    <property type="entry name" value="FAD/NAD(P)-binding domain"/>
    <property type="match status" value="2"/>
</dbReference>
<dbReference type="GO" id="GO:0004497">
    <property type="term" value="F:monooxygenase activity"/>
    <property type="evidence" value="ECO:0007669"/>
    <property type="project" value="TreeGrafter"/>
</dbReference>
<dbReference type="AlphaFoldDB" id="A0A4R5AG56"/>
<dbReference type="InterPro" id="IPR036188">
    <property type="entry name" value="FAD/NAD-bd_sf"/>
</dbReference>
<dbReference type="Pfam" id="PF13738">
    <property type="entry name" value="Pyr_redox_3"/>
    <property type="match status" value="1"/>
</dbReference>
<sequence length="355" mass="38797">MSEHEVVVVGGGQAGLAVGYHLRRAGVDFTIVEAGARLGHVWRERWDSLRLFTPAQYAGLPGMPFPAPPDTYPGKDDVGEYLVAYAERFALPVRLGARVTGLVRTDGGFDLTLQRGQQRGQHLVARQVVVATGPFSVPYVPRVAAGLAPDVTQMHTSDYRSPDQIAPGRVVVVGGGNSGFQIAAELVNSGRKVELSERRRNRSVPQRPLGRDLFWWLDRLGLVRATADSRIGTRLKARNVPVIGSSRRDLRRHGVTFRPQTTSAAGSTVSFADGSKSKADTVVWATGYRVDDTWVRVPEALDDQGQLIQRRGITRVPGLYTIGRTWQHTQGSALLGFVQYDAAWLVEHLTNSSGN</sequence>
<dbReference type="PRINTS" id="PR00469">
    <property type="entry name" value="PNDRDTASEII"/>
</dbReference>
<dbReference type="PANTHER" id="PTHR43539">
    <property type="entry name" value="FLAVIN-BINDING MONOOXYGENASE-LIKE PROTEIN (AFU_ORTHOLOGUE AFUA_4G09220)"/>
    <property type="match status" value="1"/>
</dbReference>
<dbReference type="RefSeq" id="WP_132102823.1">
    <property type="nucleotide sequence ID" value="NZ_SMLB01000009.1"/>
</dbReference>
<dbReference type="OrthoDB" id="9808049at2"/>
<evidence type="ECO:0000256" key="1">
    <source>
        <dbReference type="ARBA" id="ARBA00023002"/>
    </source>
</evidence>
<evidence type="ECO:0000313" key="3">
    <source>
        <dbReference type="Proteomes" id="UP000295217"/>
    </source>
</evidence>
<accession>A0A4R5AG56</accession>
<dbReference type="Proteomes" id="UP000295217">
    <property type="component" value="Unassembled WGS sequence"/>
</dbReference>
<comment type="caution">
    <text evidence="2">The sequence shown here is derived from an EMBL/GenBank/DDBJ whole genome shotgun (WGS) entry which is preliminary data.</text>
</comment>
<keyword evidence="3" id="KW-1185">Reference proteome</keyword>
<keyword evidence="1" id="KW-0560">Oxidoreductase</keyword>
<evidence type="ECO:0000313" key="2">
    <source>
        <dbReference type="EMBL" id="TDD70400.1"/>
    </source>
</evidence>
<proteinExistence type="predicted"/>
<dbReference type="PANTHER" id="PTHR43539:SF78">
    <property type="entry name" value="FLAVIN-CONTAINING MONOOXYGENASE"/>
    <property type="match status" value="1"/>
</dbReference>
<protein>
    <submittedName>
        <fullName evidence="2">Pyridine nucleotide-disulfide oxidoreductase</fullName>
    </submittedName>
</protein>
<gene>
    <name evidence="2" type="ORF">E1262_09120</name>
</gene>
<name>A0A4R5AG56_9ACTN</name>
<dbReference type="InterPro" id="IPR050982">
    <property type="entry name" value="Auxin_biosynth/cation_transpt"/>
</dbReference>
<dbReference type="Gene3D" id="3.50.50.60">
    <property type="entry name" value="FAD/NAD(P)-binding domain"/>
    <property type="match status" value="1"/>
</dbReference>
<dbReference type="EMBL" id="SMLB01000009">
    <property type="protein sequence ID" value="TDD70400.1"/>
    <property type="molecule type" value="Genomic_DNA"/>
</dbReference>
<organism evidence="2 3">
    <name type="scientific">Jiangella aurantiaca</name>
    <dbReference type="NCBI Taxonomy" id="2530373"/>
    <lineage>
        <taxon>Bacteria</taxon>
        <taxon>Bacillati</taxon>
        <taxon>Actinomycetota</taxon>
        <taxon>Actinomycetes</taxon>
        <taxon>Jiangellales</taxon>
        <taxon>Jiangellaceae</taxon>
        <taxon>Jiangella</taxon>
    </lineage>
</organism>
<dbReference type="PRINTS" id="PR00368">
    <property type="entry name" value="FADPNR"/>
</dbReference>
<dbReference type="GO" id="GO:0050660">
    <property type="term" value="F:flavin adenine dinucleotide binding"/>
    <property type="evidence" value="ECO:0007669"/>
    <property type="project" value="TreeGrafter"/>
</dbReference>
<reference evidence="2 3" key="1">
    <citation type="submission" date="2019-02" db="EMBL/GenBank/DDBJ databases">
        <title>Draft genome sequences of novel Actinobacteria.</title>
        <authorList>
            <person name="Sahin N."/>
            <person name="Ay H."/>
            <person name="Saygin H."/>
        </authorList>
    </citation>
    <scope>NUCLEOTIDE SEQUENCE [LARGE SCALE GENOMIC DNA]</scope>
    <source>
        <strain evidence="2 3">8K307</strain>
    </source>
</reference>